<dbReference type="EMBL" id="ADBJ01000018">
    <property type="protein sequence ID" value="EFA82619.1"/>
    <property type="molecule type" value="Genomic_DNA"/>
</dbReference>
<evidence type="ECO:0000313" key="3">
    <source>
        <dbReference type="EMBL" id="EFA82619.1"/>
    </source>
</evidence>
<feature type="transmembrane region" description="Helical" evidence="1">
    <location>
        <begin position="75"/>
        <end position="94"/>
    </location>
</feature>
<evidence type="ECO:0000256" key="1">
    <source>
        <dbReference type="SAM" id="Phobius"/>
    </source>
</evidence>
<dbReference type="GeneID" id="31359798"/>
<dbReference type="AlphaFoldDB" id="D3B776"/>
<feature type="transmembrane region" description="Helical" evidence="1">
    <location>
        <begin position="29"/>
        <end position="48"/>
    </location>
</feature>
<dbReference type="Pfam" id="PF12430">
    <property type="entry name" value="ABA_GPCR"/>
    <property type="match status" value="1"/>
</dbReference>
<organism evidence="3 4">
    <name type="scientific">Heterostelium pallidum (strain ATCC 26659 / Pp 5 / PN500)</name>
    <name type="common">Cellular slime mold</name>
    <name type="synonym">Polysphondylium pallidum</name>
    <dbReference type="NCBI Taxonomy" id="670386"/>
    <lineage>
        <taxon>Eukaryota</taxon>
        <taxon>Amoebozoa</taxon>
        <taxon>Evosea</taxon>
        <taxon>Eumycetozoa</taxon>
        <taxon>Dictyostelia</taxon>
        <taxon>Acytosteliales</taxon>
        <taxon>Acytosteliaceae</taxon>
        <taxon>Heterostelium</taxon>
    </lineage>
</organism>
<dbReference type="PANTHER" id="PTHR15948">
    <property type="entry name" value="G-PROTEIN COUPLED RECEPTOR 89-RELATED"/>
    <property type="match status" value="1"/>
</dbReference>
<accession>D3B776</accession>
<comment type="caution">
    <text evidence="3">The sequence shown here is derived from an EMBL/GenBank/DDBJ whole genome shotgun (WGS) entry which is preliminary data.</text>
</comment>
<evidence type="ECO:0000313" key="4">
    <source>
        <dbReference type="Proteomes" id="UP000001396"/>
    </source>
</evidence>
<proteinExistence type="predicted"/>
<gene>
    <name evidence="3" type="ORF">PPL_04311</name>
</gene>
<dbReference type="Proteomes" id="UP000001396">
    <property type="component" value="Unassembled WGS sequence"/>
</dbReference>
<keyword evidence="1" id="KW-1133">Transmembrane helix</keyword>
<keyword evidence="4" id="KW-1185">Reference proteome</keyword>
<protein>
    <recommendedName>
        <fullName evidence="2">Abscisic acid G-protein coupled receptor-like domain-containing protein</fullName>
    </recommendedName>
</protein>
<dbReference type="InParanoid" id="D3B776"/>
<dbReference type="InterPro" id="IPR025969">
    <property type="entry name" value="ABA_GPCR_dom"/>
</dbReference>
<keyword evidence="1" id="KW-0812">Transmembrane</keyword>
<dbReference type="InterPro" id="IPR015672">
    <property type="entry name" value="GPHR/GTG"/>
</dbReference>
<name>D3B776_HETP5</name>
<evidence type="ECO:0000259" key="2">
    <source>
        <dbReference type="Pfam" id="PF12430"/>
    </source>
</evidence>
<reference evidence="3 4" key="1">
    <citation type="journal article" date="2011" name="Genome Res.">
        <title>Phylogeny-wide analysis of social amoeba genomes highlights ancient origins for complex intercellular communication.</title>
        <authorList>
            <person name="Heidel A.J."/>
            <person name="Lawal H.M."/>
            <person name="Felder M."/>
            <person name="Schilde C."/>
            <person name="Helps N.R."/>
            <person name="Tunggal B."/>
            <person name="Rivero F."/>
            <person name="John U."/>
            <person name="Schleicher M."/>
            <person name="Eichinger L."/>
            <person name="Platzer M."/>
            <person name="Noegel A.A."/>
            <person name="Schaap P."/>
            <person name="Gloeckner G."/>
        </authorList>
    </citation>
    <scope>NUCLEOTIDE SEQUENCE [LARGE SCALE GENOMIC DNA]</scope>
    <source>
        <strain evidence="4">ATCC 26659 / Pp 5 / PN500</strain>
    </source>
</reference>
<dbReference type="OMA" id="MKIFHEY"/>
<keyword evidence="1" id="KW-0472">Membrane</keyword>
<sequence>MTASSVRGFLNQLMKIFHEYSSSITSNNIVLVLAQIMGMYFISSVLLMRTSLHEDYRVIITQILGDIEFNFYHRWFDFLFLASSFFTVPTLIYMSKSSQHLAEE</sequence>
<dbReference type="PANTHER" id="PTHR15948:SF0">
    <property type="entry name" value="GOLGI PH REGULATOR A-RELATED"/>
    <property type="match status" value="1"/>
</dbReference>
<dbReference type="RefSeq" id="XP_020434736.1">
    <property type="nucleotide sequence ID" value="XM_020575216.1"/>
</dbReference>
<feature type="domain" description="Abscisic acid G-protein coupled receptor-like" evidence="2">
    <location>
        <begin position="3"/>
        <end position="92"/>
    </location>
</feature>